<keyword evidence="1" id="KW-0472">Membrane</keyword>
<dbReference type="EMBL" id="LAPZ01000001">
    <property type="protein sequence ID" value="OSY89186.1"/>
    <property type="molecule type" value="Genomic_DNA"/>
</dbReference>
<keyword evidence="1" id="KW-0812">Transmembrane</keyword>
<keyword evidence="3" id="KW-1185">Reference proteome</keyword>
<protein>
    <submittedName>
        <fullName evidence="2">Uncharacterized protein</fullName>
    </submittedName>
</protein>
<sequence>MKKVLKFLGFLLLILIIGVAIFYFINNEKLPTGKQGTEADELANKMLSALNYEDYKNTEILEWSFRNEHHYRWIKRENIVIVKWDDKKVHLHLNNPERNFVQNSDSTIVKNPEPKIFKQAQDYFNNDSFWLVAPYKVFDPGTERRIVKHNNKDALLITYTSGGTTPGDSYLWILDDNYKPVSYKMWTKIIPIGGIEATWNHWKKTETGIQLPTQHTIPLFGLEIDMGDVKAMNTKADLLANSILKAINHEAYKNTRYLEWSFGGRRSYKWDKKAHIADVSWDTIRVNLYPNNLDKSTVYFNDKLQEKTDTKIVERAEKLFNNDSFWLVAPHKLFERGIIRSLKKVDGKDALLVKYTVGGTTPGDSYLWILDENNIPKSYKMYVPSMKMDGVPATWEDWITTESSTLLPKNHKFGNGGNLSMGDVKGYN</sequence>
<keyword evidence="1" id="KW-1133">Transmembrane helix</keyword>
<dbReference type="STRING" id="1635173.WH52_00580"/>
<comment type="caution">
    <text evidence="2">The sequence shown here is derived from an EMBL/GenBank/DDBJ whole genome shotgun (WGS) entry which is preliminary data.</text>
</comment>
<reference evidence="2 3" key="1">
    <citation type="submission" date="2015-03" db="EMBL/GenBank/DDBJ databases">
        <title>Genome sequence of Tenacibaculum sp. S2-2, isolated from intestinal microbiota of sea cucumber, Apostichopus japonicas.</title>
        <authorList>
            <person name="Shao Z."/>
            <person name="Wang L."/>
            <person name="Li X."/>
        </authorList>
    </citation>
    <scope>NUCLEOTIDE SEQUENCE [LARGE SCALE GENOMIC DNA]</scope>
    <source>
        <strain evidence="2 3">S2-2</strain>
    </source>
</reference>
<evidence type="ECO:0000256" key="1">
    <source>
        <dbReference type="SAM" id="Phobius"/>
    </source>
</evidence>
<dbReference type="AlphaFoldDB" id="A0A1Y2PFB3"/>
<gene>
    <name evidence="2" type="ORF">WH52_00580</name>
</gene>
<dbReference type="InParanoid" id="A0A1Y2PFB3"/>
<evidence type="ECO:0000313" key="3">
    <source>
        <dbReference type="Proteomes" id="UP000194221"/>
    </source>
</evidence>
<dbReference type="OrthoDB" id="933657at2"/>
<dbReference type="RefSeq" id="WP_086028981.1">
    <property type="nucleotide sequence ID" value="NZ_LAPZ01000001.1"/>
</dbReference>
<dbReference type="Proteomes" id="UP000194221">
    <property type="component" value="Unassembled WGS sequence"/>
</dbReference>
<proteinExistence type="predicted"/>
<evidence type="ECO:0000313" key="2">
    <source>
        <dbReference type="EMBL" id="OSY89186.1"/>
    </source>
</evidence>
<organism evidence="2 3">
    <name type="scientific">Tenacibaculum holothuriorum</name>
    <dbReference type="NCBI Taxonomy" id="1635173"/>
    <lineage>
        <taxon>Bacteria</taxon>
        <taxon>Pseudomonadati</taxon>
        <taxon>Bacteroidota</taxon>
        <taxon>Flavobacteriia</taxon>
        <taxon>Flavobacteriales</taxon>
        <taxon>Flavobacteriaceae</taxon>
        <taxon>Tenacibaculum</taxon>
    </lineage>
</organism>
<accession>A0A1Y2PFB3</accession>
<feature type="transmembrane region" description="Helical" evidence="1">
    <location>
        <begin position="7"/>
        <end position="25"/>
    </location>
</feature>
<name>A0A1Y2PFB3_9FLAO</name>